<comment type="cofactor">
    <cofactor evidence="9">
        <name>heme</name>
        <dbReference type="ChEBI" id="CHEBI:30413"/>
    </cofactor>
</comment>
<evidence type="ECO:0000256" key="3">
    <source>
        <dbReference type="ARBA" id="ARBA00023002"/>
    </source>
</evidence>
<dbReference type="InterPro" id="IPR036864">
    <property type="entry name" value="Zn2-C6_fun-type_DNA-bd_sf"/>
</dbReference>
<gene>
    <name evidence="12" type="ORF">TCE0_018r04851</name>
</gene>
<keyword evidence="8" id="KW-0539">Nucleus</keyword>
<keyword evidence="5" id="KW-0805">Transcription regulation</keyword>
<evidence type="ECO:0000256" key="5">
    <source>
        <dbReference type="ARBA" id="ARBA00023015"/>
    </source>
</evidence>
<keyword evidence="10" id="KW-1133">Transmembrane helix</keyword>
<keyword evidence="6" id="KW-0238">DNA-binding</keyword>
<dbReference type="Pfam" id="PF00172">
    <property type="entry name" value="Zn_clus"/>
    <property type="match status" value="1"/>
</dbReference>
<comment type="similarity">
    <text evidence="1">Belongs to the cytochrome P450 family.</text>
</comment>
<dbReference type="PRINTS" id="PR00463">
    <property type="entry name" value="EP450I"/>
</dbReference>
<dbReference type="GO" id="GO:0003677">
    <property type="term" value="F:DNA binding"/>
    <property type="evidence" value="ECO:0007669"/>
    <property type="project" value="UniProtKB-KW"/>
</dbReference>
<dbReference type="InterPro" id="IPR036396">
    <property type="entry name" value="Cyt_P450_sf"/>
</dbReference>
<keyword evidence="3" id="KW-0560">Oxidoreductase</keyword>
<dbReference type="Pfam" id="PF00067">
    <property type="entry name" value="p450"/>
    <property type="match status" value="1"/>
</dbReference>
<dbReference type="EMBL" id="DF933814">
    <property type="protein sequence ID" value="GAM36057.1"/>
    <property type="molecule type" value="Genomic_DNA"/>
</dbReference>
<evidence type="ECO:0000313" key="12">
    <source>
        <dbReference type="EMBL" id="GAM36057.1"/>
    </source>
</evidence>
<dbReference type="GO" id="GO:0020037">
    <property type="term" value="F:heme binding"/>
    <property type="evidence" value="ECO:0007669"/>
    <property type="project" value="InterPro"/>
</dbReference>
<dbReference type="Proteomes" id="UP000053095">
    <property type="component" value="Unassembled WGS sequence"/>
</dbReference>
<dbReference type="PANTHER" id="PTHR46300:SF9">
    <property type="entry name" value="P450, PUTATIVE-RELATED"/>
    <property type="match status" value="1"/>
</dbReference>
<evidence type="ECO:0000256" key="6">
    <source>
        <dbReference type="ARBA" id="ARBA00023125"/>
    </source>
</evidence>
<dbReference type="GO" id="GO:0000981">
    <property type="term" value="F:DNA-binding transcription factor activity, RNA polymerase II-specific"/>
    <property type="evidence" value="ECO:0007669"/>
    <property type="project" value="InterPro"/>
</dbReference>
<dbReference type="InterPro" id="IPR001128">
    <property type="entry name" value="Cyt_P450"/>
</dbReference>
<dbReference type="GO" id="GO:0008270">
    <property type="term" value="F:zinc ion binding"/>
    <property type="evidence" value="ECO:0007669"/>
    <property type="project" value="InterPro"/>
</dbReference>
<proteinExistence type="inferred from homology"/>
<dbReference type="Gene3D" id="1.10.630.10">
    <property type="entry name" value="Cytochrome P450"/>
    <property type="match status" value="1"/>
</dbReference>
<dbReference type="PANTHER" id="PTHR46300">
    <property type="entry name" value="P450, PUTATIVE (EUROFUNG)-RELATED-RELATED"/>
    <property type="match status" value="1"/>
</dbReference>
<keyword evidence="7" id="KW-0804">Transcription</keyword>
<evidence type="ECO:0000256" key="2">
    <source>
        <dbReference type="ARBA" id="ARBA00022723"/>
    </source>
</evidence>
<protein>
    <recommendedName>
        <fullName evidence="11">Zn(2)-C6 fungal-type domain-containing protein</fullName>
    </recommendedName>
</protein>
<dbReference type="CDD" id="cd00067">
    <property type="entry name" value="GAL4"/>
    <property type="match status" value="1"/>
</dbReference>
<dbReference type="InterPro" id="IPR002401">
    <property type="entry name" value="Cyt_P450_E_grp-I"/>
</dbReference>
<feature type="binding site" description="axial binding residue" evidence="9">
    <location>
        <position position="811"/>
    </location>
    <ligand>
        <name>heme</name>
        <dbReference type="ChEBI" id="CHEBI:30413"/>
    </ligand>
    <ligandPart>
        <name>Fe</name>
        <dbReference type="ChEBI" id="CHEBI:18248"/>
    </ligandPart>
</feature>
<keyword evidence="2 9" id="KW-0479">Metal-binding</keyword>
<sequence length="895" mass="100193">MLKTCTRCRSRRAKCDARLPSCLNCHKSSQPCTYYDEVLKENVPRSRLKSLYDRIDELSALVSMHQSHAERSEVSAVLSSTTRPFLDPFNYIVPYRTHQYLFLGPSPPVVLGNVTIAKLQQLGVQIELPPGGSRSEDEQLPATVVKYDRNSVSPSIVRLLLAHYARCIEPTYPTGIFKCREGQFDLKQLSEDARCAVLLACATAGTHKSYYLPSWRALATACREWAGELAKPLMERRDDYTVFILIMFILPLGILSQRTPMLRANISSSEESSSDIAYNAYWKILRDYFGTASRRPNESGKCPLSNVTGQSFLKFLETLPTTEPVTQEVWLLLHPLLIDHAPCDACLSFPPSRAMGDDGGLHNRLIHEAQSLITAVHTAVTSRDAFIPPMLAASRAFMAACVLSTAMAGHWPGFKKCLAQKWTEKYGWPIFQIRLGNRRVVVLNGFEVARDWIVTNQASTVDRPLFYTFHGVVSKTSAATIGTNPWNERTKRQRRVVGSLTTAPAIKRLSGMIDLETSEMVKLILREGQGGSKQIMPHTYQKMLALNIVLMFCYEKRFSDVNDPLLLGILSDASIISSFRSTNSNAQDYIPYLRYFAFLQDRKRAALATQVRARRDTWLAALLEEVNASIAAGKATNCVASGLLMDTEQTLTELDIRTILGGLMSGGFETMFATAIAGIAFLASPEGQEVQQKAYQDILESYGTLEAAFEKAVDEEKSKYTAAFVRETLRYYPPLHLLPSRQTYQDFVWKDGIKVPKGVMILVNCQAVNHDPATYGPDAHIFRPERWLQNEGISGIPSPHQFAFGAGLRMCTAVNFSNRVLYVIFLRLLVSFRIKQSSTKPPCLHFVDYNRDTTAQSAIPKDFEAVFEVRDQDVLDACLKRSAENTQTVSNGIVR</sequence>
<evidence type="ECO:0000256" key="9">
    <source>
        <dbReference type="PIRSR" id="PIRSR602401-1"/>
    </source>
</evidence>
<keyword evidence="10" id="KW-0812">Transmembrane</keyword>
<evidence type="ECO:0000259" key="11">
    <source>
        <dbReference type="PROSITE" id="PS50048"/>
    </source>
</evidence>
<dbReference type="AlphaFoldDB" id="A0A510NUX1"/>
<keyword evidence="10" id="KW-0472">Membrane</keyword>
<dbReference type="GO" id="GO:0016705">
    <property type="term" value="F:oxidoreductase activity, acting on paired donors, with incorporation or reduction of molecular oxygen"/>
    <property type="evidence" value="ECO:0007669"/>
    <property type="project" value="InterPro"/>
</dbReference>
<dbReference type="InterPro" id="IPR001138">
    <property type="entry name" value="Zn2Cys6_DnaBD"/>
</dbReference>
<dbReference type="InterPro" id="IPR050364">
    <property type="entry name" value="Cytochrome_P450_fung"/>
</dbReference>
<evidence type="ECO:0000256" key="8">
    <source>
        <dbReference type="ARBA" id="ARBA00023242"/>
    </source>
</evidence>
<dbReference type="PROSITE" id="PS50048">
    <property type="entry name" value="ZN2_CY6_FUNGAL_2"/>
    <property type="match status" value="1"/>
</dbReference>
<organism evidence="12 13">
    <name type="scientific">Talaromyces pinophilus</name>
    <name type="common">Penicillium pinophilum</name>
    <dbReference type="NCBI Taxonomy" id="128442"/>
    <lineage>
        <taxon>Eukaryota</taxon>
        <taxon>Fungi</taxon>
        <taxon>Dikarya</taxon>
        <taxon>Ascomycota</taxon>
        <taxon>Pezizomycotina</taxon>
        <taxon>Eurotiomycetes</taxon>
        <taxon>Eurotiomycetidae</taxon>
        <taxon>Eurotiales</taxon>
        <taxon>Trichocomaceae</taxon>
        <taxon>Talaromyces</taxon>
        <taxon>Talaromyces sect. Talaromyces</taxon>
    </lineage>
</organism>
<dbReference type="SUPFAM" id="SSF57701">
    <property type="entry name" value="Zn2/Cys6 DNA-binding domain"/>
    <property type="match status" value="1"/>
</dbReference>
<evidence type="ECO:0000256" key="1">
    <source>
        <dbReference type="ARBA" id="ARBA00010617"/>
    </source>
</evidence>
<dbReference type="SMART" id="SM00066">
    <property type="entry name" value="GAL4"/>
    <property type="match status" value="1"/>
</dbReference>
<evidence type="ECO:0000313" key="13">
    <source>
        <dbReference type="Proteomes" id="UP000053095"/>
    </source>
</evidence>
<dbReference type="SUPFAM" id="SSF48264">
    <property type="entry name" value="Cytochrome P450"/>
    <property type="match status" value="1"/>
</dbReference>
<evidence type="ECO:0000256" key="4">
    <source>
        <dbReference type="ARBA" id="ARBA00023004"/>
    </source>
</evidence>
<feature type="domain" description="Zn(2)-C6 fungal-type" evidence="11">
    <location>
        <begin position="4"/>
        <end position="34"/>
    </location>
</feature>
<keyword evidence="13" id="KW-1185">Reference proteome</keyword>
<dbReference type="PROSITE" id="PS00463">
    <property type="entry name" value="ZN2_CY6_FUNGAL_1"/>
    <property type="match status" value="1"/>
</dbReference>
<dbReference type="Gene3D" id="4.10.240.10">
    <property type="entry name" value="Zn(2)-C6 fungal-type DNA-binding domain"/>
    <property type="match status" value="1"/>
</dbReference>
<reference evidence="13" key="1">
    <citation type="journal article" date="2015" name="Genome Announc.">
        <title>Draft genome sequence of Talaromyces cellulolyticus strain Y-94, a source of lignocellulosic biomass-degrading enzymes.</title>
        <authorList>
            <person name="Fujii T."/>
            <person name="Koike H."/>
            <person name="Sawayama S."/>
            <person name="Yano S."/>
            <person name="Inoue H."/>
        </authorList>
    </citation>
    <scope>NUCLEOTIDE SEQUENCE [LARGE SCALE GENOMIC DNA]</scope>
    <source>
        <strain evidence="13">Y-94</strain>
    </source>
</reference>
<evidence type="ECO:0000256" key="10">
    <source>
        <dbReference type="SAM" id="Phobius"/>
    </source>
</evidence>
<keyword evidence="9" id="KW-0349">Heme</keyword>
<dbReference type="GO" id="GO:0005506">
    <property type="term" value="F:iron ion binding"/>
    <property type="evidence" value="ECO:0007669"/>
    <property type="project" value="InterPro"/>
</dbReference>
<feature type="transmembrane region" description="Helical" evidence="10">
    <location>
        <begin position="240"/>
        <end position="257"/>
    </location>
</feature>
<keyword evidence="4 9" id="KW-0408">Iron</keyword>
<evidence type="ECO:0000256" key="7">
    <source>
        <dbReference type="ARBA" id="ARBA00023163"/>
    </source>
</evidence>
<name>A0A510NUX1_TALPI</name>
<dbReference type="GO" id="GO:0004497">
    <property type="term" value="F:monooxygenase activity"/>
    <property type="evidence" value="ECO:0007669"/>
    <property type="project" value="InterPro"/>
</dbReference>
<accession>A0A510NUX1</accession>